<dbReference type="STRING" id="235985.SAMN05414137_106255"/>
<protein>
    <submittedName>
        <fullName evidence="2">Pimeloyl-ACP methyl ester carboxylesterase</fullName>
    </submittedName>
</protein>
<dbReference type="RefSeq" id="WP_082015205.1">
    <property type="nucleotide sequence ID" value="NZ_BBPN01000021.1"/>
</dbReference>
<evidence type="ECO:0000313" key="3">
    <source>
        <dbReference type="Proteomes" id="UP000183015"/>
    </source>
</evidence>
<dbReference type="OrthoDB" id="3249793at2"/>
<name>A0A1H7N8W6_STRJI</name>
<dbReference type="PRINTS" id="PR00111">
    <property type="entry name" value="ABHYDROLASE"/>
</dbReference>
<dbReference type="InterPro" id="IPR029058">
    <property type="entry name" value="AB_hydrolase_fold"/>
</dbReference>
<dbReference type="Proteomes" id="UP000183015">
    <property type="component" value="Unassembled WGS sequence"/>
</dbReference>
<dbReference type="Gene3D" id="3.40.50.1820">
    <property type="entry name" value="alpha/beta hydrolase"/>
    <property type="match status" value="1"/>
</dbReference>
<evidence type="ECO:0000259" key="1">
    <source>
        <dbReference type="Pfam" id="PF12697"/>
    </source>
</evidence>
<dbReference type="Pfam" id="PF12697">
    <property type="entry name" value="Abhydrolase_6"/>
    <property type="match status" value="1"/>
</dbReference>
<gene>
    <name evidence="2" type="ORF">SAMN05414137_106255</name>
</gene>
<dbReference type="AlphaFoldDB" id="A0A1H7N8W6"/>
<evidence type="ECO:0000313" key="2">
    <source>
        <dbReference type="EMBL" id="SEL19731.1"/>
    </source>
</evidence>
<dbReference type="EMBL" id="FOAZ01000006">
    <property type="protein sequence ID" value="SEL19731.1"/>
    <property type="molecule type" value="Genomic_DNA"/>
</dbReference>
<reference evidence="3" key="1">
    <citation type="submission" date="2016-10" db="EMBL/GenBank/DDBJ databases">
        <authorList>
            <person name="Varghese N."/>
        </authorList>
    </citation>
    <scope>NUCLEOTIDE SEQUENCE [LARGE SCALE GENOMIC DNA]</scope>
    <source>
        <strain evidence="3">DSM 45096 / BCRC 16803 / CGMCC 4.1857 / CIP 109030 / JCM 12277 / KCTC 19219 / NBRC 100920 / 33214</strain>
    </source>
</reference>
<proteinExistence type="predicted"/>
<dbReference type="SUPFAM" id="SSF53474">
    <property type="entry name" value="alpha/beta-Hydrolases"/>
    <property type="match status" value="1"/>
</dbReference>
<dbReference type="InterPro" id="IPR000073">
    <property type="entry name" value="AB_hydrolase_1"/>
</dbReference>
<feature type="domain" description="AB hydrolase-1" evidence="1">
    <location>
        <begin position="26"/>
        <end position="248"/>
    </location>
</feature>
<accession>A0A1H7N8W6</accession>
<organism evidence="2 3">
    <name type="scientific">Streptacidiphilus jiangxiensis</name>
    <dbReference type="NCBI Taxonomy" id="235985"/>
    <lineage>
        <taxon>Bacteria</taxon>
        <taxon>Bacillati</taxon>
        <taxon>Actinomycetota</taxon>
        <taxon>Actinomycetes</taxon>
        <taxon>Kitasatosporales</taxon>
        <taxon>Streptomycetaceae</taxon>
        <taxon>Streptacidiphilus</taxon>
    </lineage>
</organism>
<dbReference type="PANTHER" id="PTHR43689:SF8">
    <property type="entry name" value="ALPHA_BETA-HYDROLASES SUPERFAMILY PROTEIN"/>
    <property type="match status" value="1"/>
</dbReference>
<dbReference type="GO" id="GO:0003824">
    <property type="term" value="F:catalytic activity"/>
    <property type="evidence" value="ECO:0007669"/>
    <property type="project" value="UniProtKB-ARBA"/>
</dbReference>
<dbReference type="eggNOG" id="COG2267">
    <property type="taxonomic scope" value="Bacteria"/>
</dbReference>
<keyword evidence="3" id="KW-1185">Reference proteome</keyword>
<dbReference type="PANTHER" id="PTHR43689">
    <property type="entry name" value="HYDROLASE"/>
    <property type="match status" value="1"/>
</dbReference>
<sequence>MATVRTLDVHPDLPIDYAEAGSGRAVLVLHGGAGPAPFAPLVEHLARGAHVIAPVHPGFNGTPRPPWLTGVDDYALAYLHLLQDLGLREVTVVGSSLGGWIASELAVRDTGGTVSSLVLLDAAGIEVPGEPMVDVETLAPRALAEHSWHDPRRGLVDPATLPPEQLAVRHANQETVRLLKAGRGLYDPKLRRRLGRVRVPTLVVWGESDRLVTPAYGRAYAAAFPDARFELVKAAGHMPMLEQPEVTLRLIDEHLRRTAR</sequence>